<name>D8PXE5_SCHCM</name>
<dbReference type="GO" id="GO:0005524">
    <property type="term" value="F:ATP binding"/>
    <property type="evidence" value="ECO:0007669"/>
    <property type="project" value="InterPro"/>
</dbReference>
<proteinExistence type="predicted"/>
<dbReference type="GO" id="GO:0004672">
    <property type="term" value="F:protein kinase activity"/>
    <property type="evidence" value="ECO:0007669"/>
    <property type="project" value="InterPro"/>
</dbReference>
<evidence type="ECO:0000313" key="3">
    <source>
        <dbReference type="Proteomes" id="UP000007431"/>
    </source>
</evidence>
<dbReference type="GeneID" id="9585758"/>
<evidence type="ECO:0000259" key="1">
    <source>
        <dbReference type="PROSITE" id="PS50011"/>
    </source>
</evidence>
<dbReference type="STRING" id="578458.D8PXE5"/>
<dbReference type="EMBL" id="GL377304">
    <property type="protein sequence ID" value="EFI99066.1"/>
    <property type="molecule type" value="Genomic_DNA"/>
</dbReference>
<dbReference type="OrthoDB" id="1668230at2759"/>
<accession>D8PXE5</accession>
<dbReference type="OMA" id="QTCEREV"/>
<feature type="domain" description="Protein kinase" evidence="1">
    <location>
        <begin position="1"/>
        <end position="279"/>
    </location>
</feature>
<sequence>MQDPAAPFGSWDVDLDILVVQESNSWTPLHLNSRRHVMTHQTESGTYAVKWWYTGEEDADVLRQLCVGLQAGDCVVPPVGRVFEKDTIIGYVMRQETTFDPRLITSKDDRYFAIREVCDLVSRLHAKGIVHGDVKRMNLVRCADGALRFIDLECMSVVGDGFVASVATDQYISQQRQFRHGHNPEALSFDEDYHSLALLIFEISTRHDDFYGFGLTSSENLEDWSTACTDVSLAGMPPDVSQIDDPEIAQLIMSYFNRGPPRILSLDNTETICVLHELPLRCMPGARHTYTRLVQCLTCSDGARTSPCPRLFVAPPATEEEKGSPACVQCLPHIKHTGLD</sequence>
<organism evidence="3">
    <name type="scientific">Schizophyllum commune (strain H4-8 / FGSC 9210)</name>
    <name type="common">Split gill fungus</name>
    <dbReference type="NCBI Taxonomy" id="578458"/>
    <lineage>
        <taxon>Eukaryota</taxon>
        <taxon>Fungi</taxon>
        <taxon>Dikarya</taxon>
        <taxon>Basidiomycota</taxon>
        <taxon>Agaricomycotina</taxon>
        <taxon>Agaricomycetes</taxon>
        <taxon>Agaricomycetidae</taxon>
        <taxon>Agaricales</taxon>
        <taxon>Schizophyllaceae</taxon>
        <taxon>Schizophyllum</taxon>
    </lineage>
</organism>
<dbReference type="SUPFAM" id="SSF56112">
    <property type="entry name" value="Protein kinase-like (PK-like)"/>
    <property type="match status" value="1"/>
</dbReference>
<dbReference type="InterPro" id="IPR000719">
    <property type="entry name" value="Prot_kinase_dom"/>
</dbReference>
<gene>
    <name evidence="2" type="ORF">SCHCODRAFT_233601</name>
</gene>
<dbReference type="InterPro" id="IPR011009">
    <property type="entry name" value="Kinase-like_dom_sf"/>
</dbReference>
<protein>
    <recommendedName>
        <fullName evidence="1">Protein kinase domain-containing protein</fullName>
    </recommendedName>
</protein>
<dbReference type="Proteomes" id="UP000007431">
    <property type="component" value="Unassembled WGS sequence"/>
</dbReference>
<reference evidence="2 3" key="1">
    <citation type="journal article" date="2010" name="Nat. Biotechnol.">
        <title>Genome sequence of the model mushroom Schizophyllum commune.</title>
        <authorList>
            <person name="Ohm R.A."/>
            <person name="de Jong J.F."/>
            <person name="Lugones L.G."/>
            <person name="Aerts A."/>
            <person name="Kothe E."/>
            <person name="Stajich J.E."/>
            <person name="de Vries R.P."/>
            <person name="Record E."/>
            <person name="Levasseur A."/>
            <person name="Baker S.E."/>
            <person name="Bartholomew K.A."/>
            <person name="Coutinho P.M."/>
            <person name="Erdmann S."/>
            <person name="Fowler T.J."/>
            <person name="Gathman A.C."/>
            <person name="Lombard V."/>
            <person name="Henrissat B."/>
            <person name="Knabe N."/>
            <person name="Kuees U."/>
            <person name="Lilly W.W."/>
            <person name="Lindquist E."/>
            <person name="Lucas S."/>
            <person name="Magnuson J.K."/>
            <person name="Piumi F."/>
            <person name="Raudaskoski M."/>
            <person name="Salamov A."/>
            <person name="Schmutz J."/>
            <person name="Schwarze F.W.M.R."/>
            <person name="vanKuyk P.A."/>
            <person name="Horton J.S."/>
            <person name="Grigoriev I.V."/>
            <person name="Woesten H.A.B."/>
        </authorList>
    </citation>
    <scope>NUCLEOTIDE SEQUENCE [LARGE SCALE GENOMIC DNA]</scope>
    <source>
        <strain evidence="3">H4-8 / FGSC 9210</strain>
    </source>
</reference>
<evidence type="ECO:0000313" key="2">
    <source>
        <dbReference type="EMBL" id="EFI99066.1"/>
    </source>
</evidence>
<keyword evidence="3" id="KW-1185">Reference proteome</keyword>
<dbReference type="VEuPathDB" id="FungiDB:SCHCODRAFT_02616073"/>
<dbReference type="RefSeq" id="XP_003033969.1">
    <property type="nucleotide sequence ID" value="XM_003033923.1"/>
</dbReference>
<dbReference type="AlphaFoldDB" id="D8PXE5"/>
<dbReference type="KEGG" id="scm:SCHCO_02616073"/>
<dbReference type="PROSITE" id="PS50011">
    <property type="entry name" value="PROTEIN_KINASE_DOM"/>
    <property type="match status" value="1"/>
</dbReference>
<dbReference type="InParanoid" id="D8PXE5"/>
<dbReference type="Gene3D" id="1.10.510.10">
    <property type="entry name" value="Transferase(Phosphotransferase) domain 1"/>
    <property type="match status" value="1"/>
</dbReference>
<dbReference type="HOGENOM" id="CLU_070397_0_0_1"/>
<dbReference type="eggNOG" id="ENOG502SZJ3">
    <property type="taxonomic scope" value="Eukaryota"/>
</dbReference>